<evidence type="ECO:0000313" key="13">
    <source>
        <dbReference type="EMBL" id="MBB6073827.1"/>
    </source>
</evidence>
<proteinExistence type="inferred from homology"/>
<dbReference type="GO" id="GO:0046168">
    <property type="term" value="P:glycerol-3-phosphate catabolic process"/>
    <property type="evidence" value="ECO:0007669"/>
    <property type="project" value="InterPro"/>
</dbReference>
<dbReference type="InterPro" id="IPR006168">
    <property type="entry name" value="G3P_DH_NAD-dep"/>
</dbReference>
<dbReference type="PANTHER" id="PTHR11728">
    <property type="entry name" value="GLYCEROL-3-PHOSPHATE DEHYDROGENASE"/>
    <property type="match status" value="1"/>
</dbReference>
<reference evidence="13 14" key="1">
    <citation type="submission" date="2020-08" db="EMBL/GenBank/DDBJ databases">
        <title>Genomic Encyclopedia of Type Strains, Phase IV (KMG-IV): sequencing the most valuable type-strain genomes for metagenomic binning, comparative biology and taxonomic classification.</title>
        <authorList>
            <person name="Goeker M."/>
        </authorList>
    </citation>
    <scope>NUCLEOTIDE SEQUENCE [LARGE SCALE GENOMIC DNA]</scope>
    <source>
        <strain evidence="13 14">DSM 29007</strain>
    </source>
</reference>
<keyword evidence="14" id="KW-1185">Reference proteome</keyword>
<evidence type="ECO:0000256" key="3">
    <source>
        <dbReference type="ARBA" id="ARBA00023002"/>
    </source>
</evidence>
<dbReference type="InterPro" id="IPR013328">
    <property type="entry name" value="6PGD_dom2"/>
</dbReference>
<dbReference type="GO" id="GO:0051287">
    <property type="term" value="F:NAD binding"/>
    <property type="evidence" value="ECO:0007669"/>
    <property type="project" value="InterPro"/>
</dbReference>
<keyword evidence="5" id="KW-0594">Phospholipid biosynthesis</keyword>
<keyword evidence="3 9" id="KW-0560">Oxidoreductase</keyword>
<dbReference type="InterPro" id="IPR011128">
    <property type="entry name" value="G3P_DH_NAD-dep_N"/>
</dbReference>
<evidence type="ECO:0000256" key="10">
    <source>
        <dbReference type="RuleBase" id="RU000439"/>
    </source>
</evidence>
<comment type="catalytic activity">
    <reaction evidence="10">
        <text>sn-glycerol 3-phosphate + NADP(+) = dihydroxyacetone phosphate + NADPH + H(+)</text>
        <dbReference type="Rhea" id="RHEA:11096"/>
        <dbReference type="ChEBI" id="CHEBI:15378"/>
        <dbReference type="ChEBI" id="CHEBI:57597"/>
        <dbReference type="ChEBI" id="CHEBI:57642"/>
        <dbReference type="ChEBI" id="CHEBI:57783"/>
        <dbReference type="ChEBI" id="CHEBI:58349"/>
        <dbReference type="EC" id="1.1.1.94"/>
    </reaction>
</comment>
<accession>A0A841H6V3</accession>
<dbReference type="InterPro" id="IPR006109">
    <property type="entry name" value="G3P_DH_NAD-dep_C"/>
</dbReference>
<dbReference type="InterPro" id="IPR036291">
    <property type="entry name" value="NAD(P)-bd_dom_sf"/>
</dbReference>
<keyword evidence="4" id="KW-0443">Lipid metabolism</keyword>
<dbReference type="GO" id="GO:0005975">
    <property type="term" value="P:carbohydrate metabolic process"/>
    <property type="evidence" value="ECO:0007669"/>
    <property type="project" value="InterPro"/>
</dbReference>
<feature type="domain" description="Glycerol-3-phosphate dehydrogenase NAD-dependent C-terminal" evidence="12">
    <location>
        <begin position="183"/>
        <end position="321"/>
    </location>
</feature>
<protein>
    <recommendedName>
        <fullName evidence="10">Glycerol-3-phosphate dehydrogenase</fullName>
        <ecNumber evidence="10">1.1.1.94</ecNumber>
    </recommendedName>
</protein>
<gene>
    <name evidence="13" type="ORF">HNQ61_005505</name>
</gene>
<evidence type="ECO:0000256" key="2">
    <source>
        <dbReference type="ARBA" id="ARBA00022516"/>
    </source>
</evidence>
<evidence type="ECO:0000256" key="1">
    <source>
        <dbReference type="ARBA" id="ARBA00011009"/>
    </source>
</evidence>
<dbReference type="SUPFAM" id="SSF51735">
    <property type="entry name" value="NAD(P)-binding Rossmann-fold domains"/>
    <property type="match status" value="1"/>
</dbReference>
<dbReference type="PRINTS" id="PR00077">
    <property type="entry name" value="GPDHDRGNASE"/>
</dbReference>
<dbReference type="AlphaFoldDB" id="A0A841H6V3"/>
<dbReference type="Proteomes" id="UP000582837">
    <property type="component" value="Unassembled WGS sequence"/>
</dbReference>
<feature type="domain" description="Glycerol-3-phosphate dehydrogenase NAD-dependent N-terminal" evidence="11">
    <location>
        <begin position="11"/>
        <end position="162"/>
    </location>
</feature>
<dbReference type="Pfam" id="PF01210">
    <property type="entry name" value="NAD_Gly3P_dh_N"/>
    <property type="match status" value="1"/>
</dbReference>
<dbReference type="InterPro" id="IPR008927">
    <property type="entry name" value="6-PGluconate_DH-like_C_sf"/>
</dbReference>
<evidence type="ECO:0000256" key="8">
    <source>
        <dbReference type="PIRSR" id="PIRSR000114-3"/>
    </source>
</evidence>
<organism evidence="13 14">
    <name type="scientific">Longimicrobium terrae</name>
    <dbReference type="NCBI Taxonomy" id="1639882"/>
    <lineage>
        <taxon>Bacteria</taxon>
        <taxon>Pseudomonadati</taxon>
        <taxon>Gemmatimonadota</taxon>
        <taxon>Longimicrobiia</taxon>
        <taxon>Longimicrobiales</taxon>
        <taxon>Longimicrobiaceae</taxon>
        <taxon>Longimicrobium</taxon>
    </lineage>
</organism>
<keyword evidence="8 9" id="KW-0520">NAD</keyword>
<dbReference type="SUPFAM" id="SSF48179">
    <property type="entry name" value="6-phosphogluconate dehydrogenase C-terminal domain-like"/>
    <property type="match status" value="1"/>
</dbReference>
<dbReference type="RefSeq" id="WP_170040236.1">
    <property type="nucleotide sequence ID" value="NZ_JABDTL010000002.1"/>
</dbReference>
<dbReference type="Gene3D" id="1.10.1040.10">
    <property type="entry name" value="N-(1-d-carboxylethyl)-l-norvaline Dehydrogenase, domain 2"/>
    <property type="match status" value="1"/>
</dbReference>
<dbReference type="GO" id="GO:0008654">
    <property type="term" value="P:phospholipid biosynthetic process"/>
    <property type="evidence" value="ECO:0007669"/>
    <property type="project" value="UniProtKB-KW"/>
</dbReference>
<evidence type="ECO:0000256" key="7">
    <source>
        <dbReference type="PIRSR" id="PIRSR000114-1"/>
    </source>
</evidence>
<comment type="similarity">
    <text evidence="1 9">Belongs to the NAD-dependent glycerol-3-phosphate dehydrogenase family.</text>
</comment>
<dbReference type="PANTHER" id="PTHR11728:SF1">
    <property type="entry name" value="GLYCEROL-3-PHOSPHATE DEHYDROGENASE [NAD(+)] 2, CHLOROPLASTIC"/>
    <property type="match status" value="1"/>
</dbReference>
<dbReference type="GO" id="GO:0047952">
    <property type="term" value="F:glycerol-3-phosphate dehydrogenase [NAD(P)+] activity"/>
    <property type="evidence" value="ECO:0007669"/>
    <property type="project" value="UniProtKB-EC"/>
</dbReference>
<keyword evidence="6" id="KW-1208">Phospholipid metabolism</keyword>
<evidence type="ECO:0000313" key="14">
    <source>
        <dbReference type="Proteomes" id="UP000582837"/>
    </source>
</evidence>
<evidence type="ECO:0000256" key="4">
    <source>
        <dbReference type="ARBA" id="ARBA00023098"/>
    </source>
</evidence>
<sequence length="335" mass="33714">MDSRTAAERCAVVGDGSMGATLAHVMAAGGRECVLWCASPATAEAVNRDHRHPARPAHALDGGLRATTSLADALDGASLVLVAVHSTAFAAAAGEIGALARPEQALFSATKGIEHPSLRLMSHVLRDAAPECAVGTIGGTNITGEIMAGQLSSLVVASPSTEARERAARALAAPHLAISASADLFSVELVSVLKNTVSIAAAIGLGAGMGYNALGLVVARTLAEIRSLGAALGADPGTFDGPAGIGDIFLTASSPQSLNRRLGMELGQGRGLDEIVAGLPEVPEGIGAVRAVEPLAAGAGLSLPVCAAVADILEGVQPPRALERVLIEAYWKELG</sequence>
<feature type="active site" description="Proton acceptor" evidence="7">
    <location>
        <position position="194"/>
    </location>
</feature>
<evidence type="ECO:0000256" key="9">
    <source>
        <dbReference type="RuleBase" id="RU000437"/>
    </source>
</evidence>
<keyword evidence="2" id="KW-0444">Lipid biosynthesis</keyword>
<evidence type="ECO:0000256" key="5">
    <source>
        <dbReference type="ARBA" id="ARBA00023209"/>
    </source>
</evidence>
<dbReference type="Pfam" id="PF07479">
    <property type="entry name" value="NAD_Gly3P_dh_C"/>
    <property type="match status" value="1"/>
</dbReference>
<evidence type="ECO:0000259" key="12">
    <source>
        <dbReference type="Pfam" id="PF07479"/>
    </source>
</evidence>
<dbReference type="PIRSF" id="PIRSF000114">
    <property type="entry name" value="Glycerol-3-P_dh"/>
    <property type="match status" value="1"/>
</dbReference>
<dbReference type="EMBL" id="JACHIA010000030">
    <property type="protein sequence ID" value="MBB6073827.1"/>
    <property type="molecule type" value="Genomic_DNA"/>
</dbReference>
<evidence type="ECO:0000259" key="11">
    <source>
        <dbReference type="Pfam" id="PF01210"/>
    </source>
</evidence>
<name>A0A841H6V3_9BACT</name>
<dbReference type="Gene3D" id="3.40.50.720">
    <property type="entry name" value="NAD(P)-binding Rossmann-like Domain"/>
    <property type="match status" value="1"/>
</dbReference>
<comment type="caution">
    <text evidence="13">The sequence shown here is derived from an EMBL/GenBank/DDBJ whole genome shotgun (WGS) entry which is preliminary data.</text>
</comment>
<evidence type="ECO:0000256" key="6">
    <source>
        <dbReference type="ARBA" id="ARBA00023264"/>
    </source>
</evidence>
<dbReference type="GO" id="GO:0005829">
    <property type="term" value="C:cytosol"/>
    <property type="evidence" value="ECO:0007669"/>
    <property type="project" value="TreeGrafter"/>
</dbReference>
<dbReference type="EC" id="1.1.1.94" evidence="10"/>
<feature type="binding site" evidence="8">
    <location>
        <begin position="14"/>
        <end position="19"/>
    </location>
    <ligand>
        <name>NAD(+)</name>
        <dbReference type="ChEBI" id="CHEBI:57540"/>
    </ligand>
</feature>